<dbReference type="EMBL" id="PGOL01028610">
    <property type="protein sequence ID" value="PKI26428.1"/>
    <property type="molecule type" value="Genomic_DNA"/>
</dbReference>
<gene>
    <name evidence="1" type="ORF">CRG98_048883</name>
</gene>
<protein>
    <submittedName>
        <fullName evidence="1">Uncharacterized protein</fullName>
    </submittedName>
</protein>
<reference evidence="1 2" key="1">
    <citation type="submission" date="2017-11" db="EMBL/GenBank/DDBJ databases">
        <title>De-novo sequencing of pomegranate (Punica granatum L.) genome.</title>
        <authorList>
            <person name="Akparov Z."/>
            <person name="Amiraslanov A."/>
            <person name="Hajiyeva S."/>
            <person name="Abbasov M."/>
            <person name="Kaur K."/>
            <person name="Hamwieh A."/>
            <person name="Solovyev V."/>
            <person name="Salamov A."/>
            <person name="Braich B."/>
            <person name="Kosarev P."/>
            <person name="Mahmoud A."/>
            <person name="Hajiyev E."/>
            <person name="Babayeva S."/>
            <person name="Izzatullayeva V."/>
            <person name="Mammadov A."/>
            <person name="Mammadov A."/>
            <person name="Sharifova S."/>
            <person name="Ojaghi J."/>
            <person name="Eynullazada K."/>
            <person name="Bayramov B."/>
            <person name="Abdulazimova A."/>
            <person name="Shahmuradov I."/>
        </authorList>
    </citation>
    <scope>NUCLEOTIDE SEQUENCE [LARGE SCALE GENOMIC DNA]</scope>
    <source>
        <strain evidence="2">cv. AG2017</strain>
        <tissue evidence="1">Leaf</tissue>
    </source>
</reference>
<comment type="caution">
    <text evidence="1">The sequence shown here is derived from an EMBL/GenBank/DDBJ whole genome shotgun (WGS) entry which is preliminary data.</text>
</comment>
<dbReference type="Proteomes" id="UP000233551">
    <property type="component" value="Unassembled WGS sequence"/>
</dbReference>
<evidence type="ECO:0000313" key="1">
    <source>
        <dbReference type="EMBL" id="PKI26428.1"/>
    </source>
</evidence>
<sequence>AERIRDVEHLERDAERAWANVYEEVDLPVHLPARAVEGSDRCFAWADSVKVHVHLFQGGHRANVEGGSVVNHDPADD</sequence>
<name>A0A2I0HHA2_PUNGR</name>
<dbReference type="AlphaFoldDB" id="A0A2I0HHA2"/>
<proteinExistence type="predicted"/>
<keyword evidence="2" id="KW-1185">Reference proteome</keyword>
<accession>A0A2I0HHA2</accession>
<organism evidence="1 2">
    <name type="scientific">Punica granatum</name>
    <name type="common">Pomegranate</name>
    <dbReference type="NCBI Taxonomy" id="22663"/>
    <lineage>
        <taxon>Eukaryota</taxon>
        <taxon>Viridiplantae</taxon>
        <taxon>Streptophyta</taxon>
        <taxon>Embryophyta</taxon>
        <taxon>Tracheophyta</taxon>
        <taxon>Spermatophyta</taxon>
        <taxon>Magnoliopsida</taxon>
        <taxon>eudicotyledons</taxon>
        <taxon>Gunneridae</taxon>
        <taxon>Pentapetalae</taxon>
        <taxon>rosids</taxon>
        <taxon>malvids</taxon>
        <taxon>Myrtales</taxon>
        <taxon>Lythraceae</taxon>
        <taxon>Punica</taxon>
    </lineage>
</organism>
<feature type="non-terminal residue" evidence="1">
    <location>
        <position position="1"/>
    </location>
</feature>
<evidence type="ECO:0000313" key="2">
    <source>
        <dbReference type="Proteomes" id="UP000233551"/>
    </source>
</evidence>
<feature type="non-terminal residue" evidence="1">
    <location>
        <position position="77"/>
    </location>
</feature>